<proteinExistence type="predicted"/>
<evidence type="ECO:0000313" key="1">
    <source>
        <dbReference type="EMBL" id="CAH1391424.1"/>
    </source>
</evidence>
<dbReference type="AlphaFoldDB" id="A0A9P0GXH1"/>
<organism evidence="1 2">
    <name type="scientific">Nezara viridula</name>
    <name type="common">Southern green stink bug</name>
    <name type="synonym">Cimex viridulus</name>
    <dbReference type="NCBI Taxonomy" id="85310"/>
    <lineage>
        <taxon>Eukaryota</taxon>
        <taxon>Metazoa</taxon>
        <taxon>Ecdysozoa</taxon>
        <taxon>Arthropoda</taxon>
        <taxon>Hexapoda</taxon>
        <taxon>Insecta</taxon>
        <taxon>Pterygota</taxon>
        <taxon>Neoptera</taxon>
        <taxon>Paraneoptera</taxon>
        <taxon>Hemiptera</taxon>
        <taxon>Heteroptera</taxon>
        <taxon>Panheteroptera</taxon>
        <taxon>Pentatomomorpha</taxon>
        <taxon>Pentatomoidea</taxon>
        <taxon>Pentatomidae</taxon>
        <taxon>Pentatominae</taxon>
        <taxon>Nezara</taxon>
    </lineage>
</organism>
<evidence type="ECO:0000313" key="2">
    <source>
        <dbReference type="Proteomes" id="UP001152798"/>
    </source>
</evidence>
<reference evidence="1" key="1">
    <citation type="submission" date="2022-01" db="EMBL/GenBank/DDBJ databases">
        <authorList>
            <person name="King R."/>
        </authorList>
    </citation>
    <scope>NUCLEOTIDE SEQUENCE</scope>
</reference>
<keyword evidence="2" id="KW-1185">Reference proteome</keyword>
<name>A0A9P0GXH1_NEZVI</name>
<dbReference type="EMBL" id="OV725077">
    <property type="protein sequence ID" value="CAH1391424.1"/>
    <property type="molecule type" value="Genomic_DNA"/>
</dbReference>
<gene>
    <name evidence="1" type="ORF">NEZAVI_LOCUS2446</name>
</gene>
<sequence>MTLDGIRNSCTWEVSENLENSVGEGRIRNRNREMIDSVKVRLASTEFRTMAEIIRLEEITL</sequence>
<accession>A0A9P0GXH1</accession>
<dbReference type="Proteomes" id="UP001152798">
    <property type="component" value="Chromosome 1"/>
</dbReference>
<protein>
    <submittedName>
        <fullName evidence="1">Uncharacterized protein</fullName>
    </submittedName>
</protein>